<dbReference type="SFLD" id="SFLDS00019">
    <property type="entry name" value="Glutathione_Transferase_(cytos"/>
    <property type="match status" value="1"/>
</dbReference>
<comment type="caution">
    <text evidence="10">The sequence shown here is derived from an EMBL/GenBank/DDBJ whole genome shotgun (WGS) entry which is preliminary data.</text>
</comment>
<evidence type="ECO:0000256" key="6">
    <source>
        <dbReference type="ARBA" id="ARBA00022679"/>
    </source>
</evidence>
<dbReference type="GO" id="GO:0005737">
    <property type="term" value="C:cytoplasm"/>
    <property type="evidence" value="ECO:0007669"/>
    <property type="project" value="UniProtKB-SubCell"/>
</dbReference>
<dbReference type="Pfam" id="PF02798">
    <property type="entry name" value="GST_N"/>
    <property type="match status" value="1"/>
</dbReference>
<keyword evidence="11" id="KW-1185">Reference proteome</keyword>
<evidence type="ECO:0000256" key="2">
    <source>
        <dbReference type="ARBA" id="ARBA00009899"/>
    </source>
</evidence>
<keyword evidence="5" id="KW-0963">Cytoplasm</keyword>
<dbReference type="SUPFAM" id="SSF47616">
    <property type="entry name" value="GST C-terminal domain-like"/>
    <property type="match status" value="1"/>
</dbReference>
<dbReference type="SFLD" id="SFLDG01153">
    <property type="entry name" value="Main.4:_Theta-like"/>
    <property type="match status" value="1"/>
</dbReference>
<evidence type="ECO:0000313" key="11">
    <source>
        <dbReference type="Proteomes" id="UP001627154"/>
    </source>
</evidence>
<dbReference type="FunFam" id="1.20.1050.10:FF:000008">
    <property type="entry name" value="Glutathione S-transferase theta-1"/>
    <property type="match status" value="1"/>
</dbReference>
<name>A0ABD2WMX1_9HYME</name>
<proteinExistence type="inferred from homology"/>
<dbReference type="InterPro" id="IPR010987">
    <property type="entry name" value="Glutathione-S-Trfase_C-like"/>
</dbReference>
<comment type="catalytic activity">
    <reaction evidence="7">
        <text>RX + glutathione = an S-substituted glutathione + a halide anion + H(+)</text>
        <dbReference type="Rhea" id="RHEA:16437"/>
        <dbReference type="ChEBI" id="CHEBI:15378"/>
        <dbReference type="ChEBI" id="CHEBI:16042"/>
        <dbReference type="ChEBI" id="CHEBI:17792"/>
        <dbReference type="ChEBI" id="CHEBI:57925"/>
        <dbReference type="ChEBI" id="CHEBI:90779"/>
        <dbReference type="EC" id="2.5.1.18"/>
    </reaction>
</comment>
<evidence type="ECO:0000256" key="1">
    <source>
        <dbReference type="ARBA" id="ARBA00004496"/>
    </source>
</evidence>
<dbReference type="AlphaFoldDB" id="A0ABD2WMX1"/>
<dbReference type="Gene3D" id="1.20.1050.10">
    <property type="match status" value="1"/>
</dbReference>
<comment type="subcellular location">
    <subcellularLocation>
        <location evidence="1">Cytoplasm</location>
    </subcellularLocation>
</comment>
<dbReference type="CDD" id="cd03183">
    <property type="entry name" value="GST_C_Theta"/>
    <property type="match status" value="1"/>
</dbReference>
<dbReference type="CDD" id="cd03050">
    <property type="entry name" value="GST_N_Theta"/>
    <property type="match status" value="1"/>
</dbReference>
<comment type="subunit">
    <text evidence="3">Homodimer.</text>
</comment>
<dbReference type="SFLD" id="SFLDG00358">
    <property type="entry name" value="Main_(cytGST)"/>
    <property type="match status" value="1"/>
</dbReference>
<dbReference type="PANTHER" id="PTHR43917:SF8">
    <property type="entry name" value="GH16740P-RELATED"/>
    <property type="match status" value="1"/>
</dbReference>
<evidence type="ECO:0000256" key="4">
    <source>
        <dbReference type="ARBA" id="ARBA00012452"/>
    </source>
</evidence>
<dbReference type="InterPro" id="IPR036249">
    <property type="entry name" value="Thioredoxin-like_sf"/>
</dbReference>
<dbReference type="PROSITE" id="PS50405">
    <property type="entry name" value="GST_CTER"/>
    <property type="match status" value="1"/>
</dbReference>
<dbReference type="InterPro" id="IPR051369">
    <property type="entry name" value="GST_Theta"/>
</dbReference>
<dbReference type="EMBL" id="JBJJXI010000092">
    <property type="protein sequence ID" value="KAL3394202.1"/>
    <property type="molecule type" value="Genomic_DNA"/>
</dbReference>
<dbReference type="SUPFAM" id="SSF52833">
    <property type="entry name" value="Thioredoxin-like"/>
    <property type="match status" value="1"/>
</dbReference>
<evidence type="ECO:0000259" key="9">
    <source>
        <dbReference type="PROSITE" id="PS50405"/>
    </source>
</evidence>
<keyword evidence="6" id="KW-0808">Transferase</keyword>
<dbReference type="InterPro" id="IPR004045">
    <property type="entry name" value="Glutathione_S-Trfase_N"/>
</dbReference>
<gene>
    <name evidence="10" type="ORF">TKK_011245</name>
</gene>
<reference evidence="10 11" key="1">
    <citation type="journal article" date="2024" name="bioRxiv">
        <title>A reference genome for Trichogramma kaykai: A tiny desert-dwelling parasitoid wasp with competing sex-ratio distorters.</title>
        <authorList>
            <person name="Culotta J."/>
            <person name="Lindsey A.R."/>
        </authorList>
    </citation>
    <scope>NUCLEOTIDE SEQUENCE [LARGE SCALE GENOMIC DNA]</scope>
    <source>
        <strain evidence="10 11">KSX58</strain>
    </source>
</reference>
<comment type="similarity">
    <text evidence="2">Belongs to the GST superfamily. Theta family.</text>
</comment>
<protein>
    <recommendedName>
        <fullName evidence="4">glutathione transferase</fullName>
        <ecNumber evidence="4">2.5.1.18</ecNumber>
    </recommendedName>
</protein>
<organism evidence="10 11">
    <name type="scientific">Trichogramma kaykai</name>
    <dbReference type="NCBI Taxonomy" id="54128"/>
    <lineage>
        <taxon>Eukaryota</taxon>
        <taxon>Metazoa</taxon>
        <taxon>Ecdysozoa</taxon>
        <taxon>Arthropoda</taxon>
        <taxon>Hexapoda</taxon>
        <taxon>Insecta</taxon>
        <taxon>Pterygota</taxon>
        <taxon>Neoptera</taxon>
        <taxon>Endopterygota</taxon>
        <taxon>Hymenoptera</taxon>
        <taxon>Apocrita</taxon>
        <taxon>Proctotrupomorpha</taxon>
        <taxon>Chalcidoidea</taxon>
        <taxon>Trichogrammatidae</taxon>
        <taxon>Trichogramma</taxon>
    </lineage>
</organism>
<feature type="domain" description="GST N-terminal" evidence="8">
    <location>
        <begin position="1"/>
        <end position="82"/>
    </location>
</feature>
<dbReference type="Gene3D" id="3.40.30.10">
    <property type="entry name" value="Glutaredoxin"/>
    <property type="match status" value="1"/>
</dbReference>
<evidence type="ECO:0000256" key="3">
    <source>
        <dbReference type="ARBA" id="ARBA00011738"/>
    </source>
</evidence>
<evidence type="ECO:0000259" key="8">
    <source>
        <dbReference type="PROSITE" id="PS50404"/>
    </source>
</evidence>
<dbReference type="Proteomes" id="UP001627154">
    <property type="component" value="Unassembled WGS sequence"/>
</dbReference>
<accession>A0ABD2WMX1</accession>
<dbReference type="PANTHER" id="PTHR43917">
    <property type="match status" value="1"/>
</dbReference>
<dbReference type="InterPro" id="IPR040075">
    <property type="entry name" value="GST_N_Theta"/>
</dbReference>
<sequence length="235" mass="27455">MVLKLYFDFLSQPSRALYIFFKKCNIPFESHIVNISRGENRSEEYEEIHPFGKVPSIEHDGFKLIESVGIARYVTREFKVAEHWYPTKSREQAKVDEYLEWQHLNTRVICSRLFLANVLFPMMRQKAAHPERVKECESSVTACLDQFENLWLKDKNFLMGNEISVADLFAACEIEQIRMAGLEPRQGRPKLKGWFDRVEQASGPHYAEAHKYVDDVVKRIASRPAHTCDINEIFP</sequence>
<dbReference type="EC" id="2.5.1.18" evidence="4"/>
<dbReference type="InterPro" id="IPR040079">
    <property type="entry name" value="Glutathione_S-Trfase"/>
</dbReference>
<dbReference type="InterPro" id="IPR040077">
    <property type="entry name" value="GST_C_Theta"/>
</dbReference>
<dbReference type="FunFam" id="3.40.30.10:FF:000176">
    <property type="entry name" value="Glutathione S-transferase theta-1"/>
    <property type="match status" value="1"/>
</dbReference>
<dbReference type="PROSITE" id="PS50404">
    <property type="entry name" value="GST_NTER"/>
    <property type="match status" value="1"/>
</dbReference>
<dbReference type="InterPro" id="IPR004046">
    <property type="entry name" value="GST_C"/>
</dbReference>
<evidence type="ECO:0000256" key="7">
    <source>
        <dbReference type="ARBA" id="ARBA00047960"/>
    </source>
</evidence>
<dbReference type="Pfam" id="PF00043">
    <property type="entry name" value="GST_C"/>
    <property type="match status" value="1"/>
</dbReference>
<dbReference type="InterPro" id="IPR036282">
    <property type="entry name" value="Glutathione-S-Trfase_C_sf"/>
</dbReference>
<feature type="domain" description="GST C-terminal" evidence="9">
    <location>
        <begin position="88"/>
        <end position="224"/>
    </location>
</feature>
<evidence type="ECO:0000256" key="5">
    <source>
        <dbReference type="ARBA" id="ARBA00022490"/>
    </source>
</evidence>
<dbReference type="GO" id="GO:0004364">
    <property type="term" value="F:glutathione transferase activity"/>
    <property type="evidence" value="ECO:0007669"/>
    <property type="project" value="UniProtKB-EC"/>
</dbReference>
<evidence type="ECO:0000313" key="10">
    <source>
        <dbReference type="EMBL" id="KAL3394202.1"/>
    </source>
</evidence>